<dbReference type="AlphaFoldDB" id="A0AAV5EGW1"/>
<comment type="caution">
    <text evidence="2">The sequence shown here is derived from an EMBL/GenBank/DDBJ whole genome shotgun (WGS) entry which is preliminary data.</text>
</comment>
<accession>A0AAV5EGW1</accession>
<evidence type="ECO:0000313" key="2">
    <source>
        <dbReference type="EMBL" id="GJN22022.1"/>
    </source>
</evidence>
<sequence>MRRASRAAGSTHHDARATALDDPLLPSSDRRRRLAEMGMDARRFASRVAAALAAARSMPLPVRITNGLAMISLVLSSCDLLRLCSDPDRALRFPLGGREAATVLCQLASVVYLLCLLGVPFAHPSSEPRAASSPRRRAPPQPMHDAAEVGDEEIVAAGGVRGPSVVPPGVPPRELPPARRGCGGRRSGE</sequence>
<reference evidence="2" key="2">
    <citation type="submission" date="2021-12" db="EMBL/GenBank/DDBJ databases">
        <title>Resequencing data analysis of finger millet.</title>
        <authorList>
            <person name="Hatakeyama M."/>
            <person name="Aluri S."/>
            <person name="Balachadran M.T."/>
            <person name="Sivarajan S.R."/>
            <person name="Poveda L."/>
            <person name="Shimizu-Inatsugi R."/>
            <person name="Schlapbach R."/>
            <person name="Sreeman S.M."/>
            <person name="Shimizu K.K."/>
        </authorList>
    </citation>
    <scope>NUCLEOTIDE SEQUENCE</scope>
</reference>
<keyword evidence="3" id="KW-1185">Reference proteome</keyword>
<evidence type="ECO:0000256" key="1">
    <source>
        <dbReference type="SAM" id="MobiDB-lite"/>
    </source>
</evidence>
<dbReference type="EMBL" id="BQKI01000075">
    <property type="protein sequence ID" value="GJN22022.1"/>
    <property type="molecule type" value="Genomic_DNA"/>
</dbReference>
<dbReference type="Proteomes" id="UP001054889">
    <property type="component" value="Unassembled WGS sequence"/>
</dbReference>
<proteinExistence type="predicted"/>
<reference evidence="2" key="1">
    <citation type="journal article" date="2018" name="DNA Res.">
        <title>Multiple hybrid de novo genome assembly of finger millet, an orphan allotetraploid crop.</title>
        <authorList>
            <person name="Hatakeyama M."/>
            <person name="Aluri S."/>
            <person name="Balachadran M.T."/>
            <person name="Sivarajan S.R."/>
            <person name="Patrignani A."/>
            <person name="Gruter S."/>
            <person name="Poveda L."/>
            <person name="Shimizu-Inatsugi R."/>
            <person name="Baeten J."/>
            <person name="Francoijs K.J."/>
            <person name="Nataraja K.N."/>
            <person name="Reddy Y.A.N."/>
            <person name="Phadnis S."/>
            <person name="Ravikumar R.L."/>
            <person name="Schlapbach R."/>
            <person name="Sreeman S.M."/>
            <person name="Shimizu K.K."/>
        </authorList>
    </citation>
    <scope>NUCLEOTIDE SEQUENCE</scope>
</reference>
<gene>
    <name evidence="2" type="primary">gb09551</name>
    <name evidence="2" type="ORF">PR202_gb09551</name>
</gene>
<protein>
    <submittedName>
        <fullName evidence="2">Uncharacterized protein</fullName>
    </submittedName>
</protein>
<evidence type="ECO:0000313" key="3">
    <source>
        <dbReference type="Proteomes" id="UP001054889"/>
    </source>
</evidence>
<organism evidence="2 3">
    <name type="scientific">Eleusine coracana subsp. coracana</name>
    <dbReference type="NCBI Taxonomy" id="191504"/>
    <lineage>
        <taxon>Eukaryota</taxon>
        <taxon>Viridiplantae</taxon>
        <taxon>Streptophyta</taxon>
        <taxon>Embryophyta</taxon>
        <taxon>Tracheophyta</taxon>
        <taxon>Spermatophyta</taxon>
        <taxon>Magnoliopsida</taxon>
        <taxon>Liliopsida</taxon>
        <taxon>Poales</taxon>
        <taxon>Poaceae</taxon>
        <taxon>PACMAD clade</taxon>
        <taxon>Chloridoideae</taxon>
        <taxon>Cynodonteae</taxon>
        <taxon>Eleusininae</taxon>
        <taxon>Eleusine</taxon>
    </lineage>
</organism>
<feature type="compositionally biased region" description="Pro residues" evidence="1">
    <location>
        <begin position="165"/>
        <end position="175"/>
    </location>
</feature>
<name>A0AAV5EGW1_ELECO</name>
<feature type="compositionally biased region" description="Low complexity" evidence="1">
    <location>
        <begin position="155"/>
        <end position="164"/>
    </location>
</feature>
<feature type="region of interest" description="Disordered" evidence="1">
    <location>
        <begin position="125"/>
        <end position="189"/>
    </location>
</feature>
<feature type="region of interest" description="Disordered" evidence="1">
    <location>
        <begin position="1"/>
        <end position="22"/>
    </location>
</feature>